<dbReference type="GO" id="GO:0015031">
    <property type="term" value="P:protein transport"/>
    <property type="evidence" value="ECO:0007669"/>
    <property type="project" value="UniProtKB-KW"/>
</dbReference>
<evidence type="ECO:0000256" key="6">
    <source>
        <dbReference type="ARBA" id="ARBA00022490"/>
    </source>
</evidence>
<dbReference type="PANTHER" id="PTHR12746">
    <property type="entry name" value="NONSENSE-MEDIATED MRNA DECAY PROTEIN 3"/>
    <property type="match status" value="1"/>
</dbReference>
<dbReference type="GO" id="GO:0005634">
    <property type="term" value="C:nucleus"/>
    <property type="evidence" value="ECO:0007669"/>
    <property type="project" value="UniProtKB-SubCell"/>
</dbReference>
<dbReference type="InterPro" id="IPR048899">
    <property type="entry name" value="NMD_SH3"/>
</dbReference>
<dbReference type="PANTHER" id="PTHR12746:SF2">
    <property type="entry name" value="60S RIBOSOMAL EXPORT PROTEIN NMD3"/>
    <property type="match status" value="1"/>
</dbReference>
<evidence type="ECO:0000313" key="13">
    <source>
        <dbReference type="EMBL" id="GMN27290.1"/>
    </source>
</evidence>
<evidence type="ECO:0000256" key="5">
    <source>
        <dbReference type="ARBA" id="ARBA00022448"/>
    </source>
</evidence>
<keyword evidence="7" id="KW-0653">Protein transport</keyword>
<comment type="similarity">
    <text evidence="3">Belongs to the NMD3 family.</text>
</comment>
<name>A0AA87Z804_FICCA</name>
<accession>A0AA87Z804</accession>
<dbReference type="GO" id="GO:0043023">
    <property type="term" value="F:ribosomal large subunit binding"/>
    <property type="evidence" value="ECO:0007669"/>
    <property type="project" value="InterPro"/>
</dbReference>
<keyword evidence="5" id="KW-0813">Transport</keyword>
<evidence type="ECO:0000256" key="1">
    <source>
        <dbReference type="ARBA" id="ARBA00004123"/>
    </source>
</evidence>
<feature type="domain" description="60S ribosomal export protein NMD3 OB-fold" evidence="11">
    <location>
        <begin position="874"/>
        <end position="963"/>
    </location>
</feature>
<dbReference type="InterPro" id="IPR039768">
    <property type="entry name" value="Nmd3"/>
</dbReference>
<keyword evidence="14" id="KW-1185">Reference proteome</keyword>
<evidence type="ECO:0000256" key="3">
    <source>
        <dbReference type="ARBA" id="ARBA00009794"/>
    </source>
</evidence>
<feature type="region of interest" description="Disordered" evidence="9">
    <location>
        <begin position="337"/>
        <end position="357"/>
    </location>
</feature>
<evidence type="ECO:0000256" key="4">
    <source>
        <dbReference type="ARBA" id="ARBA00017035"/>
    </source>
</evidence>
<dbReference type="GO" id="GO:0005737">
    <property type="term" value="C:cytoplasm"/>
    <property type="evidence" value="ECO:0007669"/>
    <property type="project" value="UniProtKB-SubCell"/>
</dbReference>
<dbReference type="AlphaFoldDB" id="A0AA87Z804"/>
<dbReference type="Proteomes" id="UP001187192">
    <property type="component" value="Unassembled WGS sequence"/>
</dbReference>
<organism evidence="13 14">
    <name type="scientific">Ficus carica</name>
    <name type="common">Common fig</name>
    <dbReference type="NCBI Taxonomy" id="3494"/>
    <lineage>
        <taxon>Eukaryota</taxon>
        <taxon>Viridiplantae</taxon>
        <taxon>Streptophyta</taxon>
        <taxon>Embryophyta</taxon>
        <taxon>Tracheophyta</taxon>
        <taxon>Spermatophyta</taxon>
        <taxon>Magnoliopsida</taxon>
        <taxon>eudicotyledons</taxon>
        <taxon>Gunneridae</taxon>
        <taxon>Pentapetalae</taxon>
        <taxon>rosids</taxon>
        <taxon>fabids</taxon>
        <taxon>Rosales</taxon>
        <taxon>Moraceae</taxon>
        <taxon>Ficeae</taxon>
        <taxon>Ficus</taxon>
    </lineage>
</organism>
<evidence type="ECO:0000256" key="7">
    <source>
        <dbReference type="ARBA" id="ARBA00022927"/>
    </source>
</evidence>
<protein>
    <recommendedName>
        <fullName evidence="4">60S ribosomal export protein NMD3</fullName>
    </recommendedName>
</protein>
<dbReference type="GO" id="GO:0000055">
    <property type="term" value="P:ribosomal large subunit export from nucleus"/>
    <property type="evidence" value="ECO:0007669"/>
    <property type="project" value="TreeGrafter"/>
</dbReference>
<dbReference type="Pfam" id="PF21193">
    <property type="entry name" value="NMD_SH3"/>
    <property type="match status" value="1"/>
</dbReference>
<evidence type="ECO:0000259" key="12">
    <source>
        <dbReference type="Pfam" id="PF21193"/>
    </source>
</evidence>
<feature type="domain" description="Nmd3 N-terminal" evidence="10">
    <location>
        <begin position="578"/>
        <end position="807"/>
    </location>
</feature>
<keyword evidence="6" id="KW-0963">Cytoplasm</keyword>
<feature type="domain" description="60S ribosomal export protein NMD3 SH3" evidence="12">
    <location>
        <begin position="810"/>
        <end position="854"/>
    </location>
</feature>
<proteinExistence type="inferred from homology"/>
<feature type="region of interest" description="Disordered" evidence="9">
    <location>
        <begin position="527"/>
        <end position="547"/>
    </location>
</feature>
<dbReference type="InterPro" id="IPR007064">
    <property type="entry name" value="Nmd3_N"/>
</dbReference>
<evidence type="ECO:0000259" key="10">
    <source>
        <dbReference type="Pfam" id="PF04981"/>
    </source>
</evidence>
<dbReference type="EMBL" id="BTGU01000002">
    <property type="protein sequence ID" value="GMN27290.1"/>
    <property type="molecule type" value="Genomic_DNA"/>
</dbReference>
<comment type="subcellular location">
    <subcellularLocation>
        <location evidence="2">Cytoplasm</location>
    </subcellularLocation>
    <subcellularLocation>
        <location evidence="1">Nucleus</location>
    </subcellularLocation>
</comment>
<keyword evidence="8" id="KW-0539">Nucleus</keyword>
<reference evidence="13" key="1">
    <citation type="submission" date="2023-07" db="EMBL/GenBank/DDBJ databases">
        <title>draft genome sequence of fig (Ficus carica).</title>
        <authorList>
            <person name="Takahashi T."/>
            <person name="Nishimura K."/>
        </authorList>
    </citation>
    <scope>NUCLEOTIDE SEQUENCE</scope>
</reference>
<evidence type="ECO:0000313" key="14">
    <source>
        <dbReference type="Proteomes" id="UP001187192"/>
    </source>
</evidence>
<dbReference type="InterPro" id="IPR048898">
    <property type="entry name" value="OB_NMD3"/>
</dbReference>
<evidence type="ECO:0000259" key="11">
    <source>
        <dbReference type="Pfam" id="PF21192"/>
    </source>
</evidence>
<evidence type="ECO:0000256" key="2">
    <source>
        <dbReference type="ARBA" id="ARBA00004496"/>
    </source>
</evidence>
<dbReference type="Pfam" id="PF21192">
    <property type="entry name" value="OB_NMD3"/>
    <property type="match status" value="1"/>
</dbReference>
<evidence type="ECO:0000256" key="9">
    <source>
        <dbReference type="SAM" id="MobiDB-lite"/>
    </source>
</evidence>
<gene>
    <name evidence="13" type="ORF">TIFTF001_001575</name>
</gene>
<dbReference type="Pfam" id="PF04981">
    <property type="entry name" value="NMD3"/>
    <property type="match status" value="1"/>
</dbReference>
<evidence type="ECO:0000256" key="8">
    <source>
        <dbReference type="ARBA" id="ARBA00023242"/>
    </source>
</evidence>
<comment type="caution">
    <text evidence="13">The sequence shown here is derived from an EMBL/GenBank/DDBJ whole genome shotgun (WGS) entry which is preliminary data.</text>
</comment>
<sequence length="1129" mass="126051">MGAKIALSIFNLVKSIVVRVEKLVGFIIGEGNNDTVLVGHLCHVFGHVNVLPTCYLPSVSSIASPAACYITYGHSPQNGIDNVLGLPSVGSVTCSWSRMWLNLTDFIGSACRGTIRSDRWGVSEYFNFTSGLLGGCSGLTCSILLGLILPSGSRRFSDCRVPPLDVLLRFEQFLTCMMALSKRSKYPFKGSFLPCLILNKYEVSFFRVFALKNAAEKATNNYLNESIDPSISLRYHYRVLISIRAIIKDYDWHSKSSQRSCSRRRLACLLVADANRVFSEQLWVWTLIPHGLLKFLTELPCYCDSFRIVLFEVSAPTSQAPPMPRLPTKPRLLDLSTDHRHPAGEESSDSSSCAGWGSAPRNSLKASASIRMISVYVGFHGAHVPCLRWARQMLWEPVGAGFSWPWLSRLACSSMGLALYASGVEGQAFPMDSGAQVTLMSRIPSGPGRPLVVAQAADTVSVQLGGEGWHRSRDKDKYNDRYRMSGVRWYRVVGAVCLATVRFVAQANKLEPDGDLLEDLNEVRRRLSRSSPPTVTPPLASFSVLRPPPPQTPTKLASAMAGEAGMFMVNQTIGSVACCKCGILMAPNAANMCVNCLRSEVNITEDLQKHAIVIHCPECDKYLQPPRTWIKAQLESKELLTFCVKRLKNLNRLRLVNAEFIWTEPHSKRIKVKLKVQKEVLNGAVLEQSHVVEFVQQENMCEACSRIQANPDQWVASVQLRQHVSHRRTFFYLEQMILKHGAAAAAIKIKQMDQGIDFFFSNRSHGVKFVEFLGKVAPIKSRHDKQLVSHDPKSNNYNYKYTFSVEISPICREDLICLPPKVALSLGNLGPLVICTKVTNSVALLDPFTLRHCFLDSDQYWRSSFKSLLTSRQLVEYIVLDVEVISPDVNVGGSRYALADAQVARLSDFGKNDTIFSIRTHLGHILNPGDYALGYDLYAANNNDIELDKYKGLVLPDAILIKKNYEEKRQRKRGKPRSWKLKSLNMEIDDKGKAEQEKMDSEYEQFLKDLEENPDMRFNISLYRNKEYQPSEIASTVDGEDVPSIPLDELLADLDLSEDEDGDSNMAGSSFSFSYQHFEIVGMGEDIVMNILKGFALVFGSPAAAIAWLANRISLLPVLASMHLSKETT</sequence>